<dbReference type="SUPFAM" id="SSF52540">
    <property type="entry name" value="P-loop containing nucleoside triphosphate hydrolases"/>
    <property type="match status" value="1"/>
</dbReference>
<proteinExistence type="inferred from homology"/>
<dbReference type="AlphaFoldDB" id="A0A2W1NCS3"/>
<dbReference type="UniPathway" id="UPA00140">
    <property type="reaction ID" value="UER00205"/>
</dbReference>
<evidence type="ECO:0000256" key="7">
    <source>
        <dbReference type="RuleBase" id="RU004347"/>
    </source>
</evidence>
<evidence type="ECO:0000256" key="8">
    <source>
        <dbReference type="SAM" id="MobiDB-lite"/>
    </source>
</evidence>
<keyword evidence="6 7" id="KW-0418">Kinase</keyword>
<evidence type="ECO:0000313" key="10">
    <source>
        <dbReference type="EMBL" id="PZE22297.1"/>
    </source>
</evidence>
<dbReference type="InterPro" id="IPR059117">
    <property type="entry name" value="APS_kinase_dom"/>
</dbReference>
<evidence type="ECO:0000313" key="11">
    <source>
        <dbReference type="Proteomes" id="UP000214746"/>
    </source>
</evidence>
<reference evidence="10" key="1">
    <citation type="submission" date="2018-06" db="EMBL/GenBank/DDBJ databases">
        <title>Paenibacillus xerothermodurans sp. nov. an extremely dry heat resistant spore forming bacterium isolated from the soil of Cape Canaveral, Florida.</title>
        <authorList>
            <person name="Seuylemezian A."/>
            <person name="Kaur N."/>
            <person name="Patil P."/>
            <person name="Patil P."/>
            <person name="Mayilraj S."/>
            <person name="Vaishampayan P."/>
        </authorList>
    </citation>
    <scope>NUCLEOTIDE SEQUENCE [LARGE SCALE GENOMIC DNA]</scope>
    <source>
        <strain evidence="10">ATCC 27380</strain>
    </source>
</reference>
<feature type="region of interest" description="Disordered" evidence="8">
    <location>
        <begin position="225"/>
        <end position="272"/>
    </location>
</feature>
<feature type="binding site" evidence="6">
    <location>
        <begin position="13"/>
        <end position="20"/>
    </location>
    <ligand>
        <name>ATP</name>
        <dbReference type="ChEBI" id="CHEBI:30616"/>
    </ligand>
</feature>
<accession>A0A2W1NCS3</accession>
<comment type="pathway">
    <text evidence="6 7">Sulfur metabolism; hydrogen sulfide biosynthesis; sulfite from sulfate: step 2/3.</text>
</comment>
<dbReference type="Gene3D" id="3.40.50.300">
    <property type="entry name" value="P-loop containing nucleotide triphosphate hydrolases"/>
    <property type="match status" value="1"/>
</dbReference>
<dbReference type="InterPro" id="IPR002891">
    <property type="entry name" value="APS"/>
</dbReference>
<gene>
    <name evidence="6 10" type="primary">cysC</name>
    <name evidence="10" type="ORF">CBW46_000425</name>
</gene>
<dbReference type="GO" id="GO:0070814">
    <property type="term" value="P:hydrogen sulfide biosynthetic process"/>
    <property type="evidence" value="ECO:0007669"/>
    <property type="project" value="UniProtKB-UniRule"/>
</dbReference>
<dbReference type="GO" id="GO:0005524">
    <property type="term" value="F:ATP binding"/>
    <property type="evidence" value="ECO:0007669"/>
    <property type="project" value="UniProtKB-UniRule"/>
</dbReference>
<dbReference type="CDD" id="cd02027">
    <property type="entry name" value="APSK"/>
    <property type="match status" value="1"/>
</dbReference>
<evidence type="ECO:0000259" key="9">
    <source>
        <dbReference type="Pfam" id="PF01583"/>
    </source>
</evidence>
<evidence type="ECO:0000256" key="5">
    <source>
        <dbReference type="ARBA" id="ARBA00022840"/>
    </source>
</evidence>
<dbReference type="InterPro" id="IPR027417">
    <property type="entry name" value="P-loop_NTPase"/>
</dbReference>
<dbReference type="InterPro" id="IPR050512">
    <property type="entry name" value="Sulf_AdTrans/APS_kinase"/>
</dbReference>
<dbReference type="NCBIfam" id="NF004041">
    <property type="entry name" value="PRK05541.1"/>
    <property type="match status" value="1"/>
</dbReference>
<feature type="domain" description="APS kinase" evidence="9">
    <location>
        <begin position="6"/>
        <end position="153"/>
    </location>
</feature>
<dbReference type="PANTHER" id="PTHR42700">
    <property type="entry name" value="SULFATE ADENYLYLTRANSFERASE"/>
    <property type="match status" value="1"/>
</dbReference>
<dbReference type="OrthoDB" id="9804504at2"/>
<evidence type="ECO:0000256" key="3">
    <source>
        <dbReference type="ARBA" id="ARBA00022679"/>
    </source>
</evidence>
<keyword evidence="11" id="KW-1185">Reference proteome</keyword>
<evidence type="ECO:0000256" key="1">
    <source>
        <dbReference type="ARBA" id="ARBA00001823"/>
    </source>
</evidence>
<comment type="catalytic activity">
    <reaction evidence="1 6 7">
        <text>adenosine 5'-phosphosulfate + ATP = 3'-phosphoadenylyl sulfate + ADP + H(+)</text>
        <dbReference type="Rhea" id="RHEA:24152"/>
        <dbReference type="ChEBI" id="CHEBI:15378"/>
        <dbReference type="ChEBI" id="CHEBI:30616"/>
        <dbReference type="ChEBI" id="CHEBI:58243"/>
        <dbReference type="ChEBI" id="CHEBI:58339"/>
        <dbReference type="ChEBI" id="CHEBI:456216"/>
        <dbReference type="EC" id="2.7.1.25"/>
    </reaction>
</comment>
<comment type="caution">
    <text evidence="6">Lacks conserved residue(s) required for the propagation of feature annotation.</text>
</comment>
<dbReference type="GO" id="GO:0004781">
    <property type="term" value="F:sulfate adenylyltransferase (ATP) activity"/>
    <property type="evidence" value="ECO:0007669"/>
    <property type="project" value="TreeGrafter"/>
</dbReference>
<dbReference type="NCBIfam" id="TIGR00455">
    <property type="entry name" value="apsK"/>
    <property type="match status" value="1"/>
</dbReference>
<evidence type="ECO:0000256" key="4">
    <source>
        <dbReference type="ARBA" id="ARBA00022741"/>
    </source>
</evidence>
<dbReference type="EMBL" id="NHRJ02000001">
    <property type="protein sequence ID" value="PZE22297.1"/>
    <property type="molecule type" value="Genomic_DNA"/>
</dbReference>
<protein>
    <recommendedName>
        <fullName evidence="2 6">Adenylyl-sulfate kinase</fullName>
        <ecNumber evidence="2 6">2.7.1.25</ecNumber>
    </recommendedName>
    <alternativeName>
        <fullName evidence="6">APS kinase</fullName>
    </alternativeName>
    <alternativeName>
        <fullName evidence="6">ATP adenosine-5'-phosphosulfate 3'-phosphotransferase</fullName>
    </alternativeName>
    <alternativeName>
        <fullName evidence="6">Adenosine-5'-phosphosulfate kinase</fullName>
    </alternativeName>
</protein>
<dbReference type="Pfam" id="PF01583">
    <property type="entry name" value="APS_kinase"/>
    <property type="match status" value="1"/>
</dbReference>
<dbReference type="GO" id="GO:0004020">
    <property type="term" value="F:adenylylsulfate kinase activity"/>
    <property type="evidence" value="ECO:0007669"/>
    <property type="project" value="UniProtKB-UniRule"/>
</dbReference>
<comment type="similarity">
    <text evidence="6 7">Belongs to the APS kinase family.</text>
</comment>
<dbReference type="NCBIfam" id="NF003013">
    <property type="entry name" value="PRK03846.1"/>
    <property type="match status" value="1"/>
</dbReference>
<evidence type="ECO:0000256" key="6">
    <source>
        <dbReference type="HAMAP-Rule" id="MF_00065"/>
    </source>
</evidence>
<organism evidence="10 11">
    <name type="scientific">Paenibacillus xerothermodurans</name>
    <dbReference type="NCBI Taxonomy" id="1977292"/>
    <lineage>
        <taxon>Bacteria</taxon>
        <taxon>Bacillati</taxon>
        <taxon>Bacillota</taxon>
        <taxon>Bacilli</taxon>
        <taxon>Bacillales</taxon>
        <taxon>Paenibacillaceae</taxon>
        <taxon>Paenibacillus</taxon>
    </lineage>
</organism>
<keyword evidence="6" id="KW-0597">Phosphoprotein</keyword>
<keyword evidence="5 6" id="KW-0067">ATP-binding</keyword>
<sequence>MERTGGSVLWFTGLSGSGKTTTAERLHRQFLDEGRPVELLDGDVIRGVLCKGLGFSRQDRLENIRRIAYVADLLSRHGVTVLVSAITPYQEMRSYLREHVHGYVEVYVKCSLDVCAERDVKGLYAKAMRGEIAMFTGISDVYEEPEQADIVIDTQQHDVEWNARRIVEWLQQRCAVELASNCIAASREMPGHGVAATAESGGWHASYQAGDRGTTAMQNVEARLGPGGMDAREQASDRAMTAGHGASASPGTGGLSTLADTPRRSPVDGEHG</sequence>
<keyword evidence="4 6" id="KW-0547">Nucleotide-binding</keyword>
<comment type="function">
    <text evidence="6 7">Catalyzes the synthesis of activated sulfate.</text>
</comment>
<feature type="compositionally biased region" description="Basic and acidic residues" evidence="8">
    <location>
        <begin position="261"/>
        <end position="272"/>
    </location>
</feature>
<name>A0A2W1NCS3_PAEXE</name>
<dbReference type="PANTHER" id="PTHR42700:SF1">
    <property type="entry name" value="SULFATE ADENYLYLTRANSFERASE"/>
    <property type="match status" value="1"/>
</dbReference>
<evidence type="ECO:0000256" key="2">
    <source>
        <dbReference type="ARBA" id="ARBA00012121"/>
    </source>
</evidence>
<dbReference type="RefSeq" id="WP_089198069.1">
    <property type="nucleotide sequence ID" value="NZ_NHRJ02000001.1"/>
</dbReference>
<dbReference type="GO" id="GO:0005737">
    <property type="term" value="C:cytoplasm"/>
    <property type="evidence" value="ECO:0007669"/>
    <property type="project" value="TreeGrafter"/>
</dbReference>
<dbReference type="Proteomes" id="UP000214746">
    <property type="component" value="Unassembled WGS sequence"/>
</dbReference>
<dbReference type="GO" id="GO:0019379">
    <property type="term" value="P:sulfate assimilation, phosphoadenylyl sulfate reduction by phosphoadenylyl-sulfate reductase (thioredoxin)"/>
    <property type="evidence" value="ECO:0007669"/>
    <property type="project" value="TreeGrafter"/>
</dbReference>
<comment type="caution">
    <text evidence="10">The sequence shown here is derived from an EMBL/GenBank/DDBJ whole genome shotgun (WGS) entry which is preliminary data.</text>
</comment>
<dbReference type="EC" id="2.7.1.25" evidence="2 6"/>
<dbReference type="HAMAP" id="MF_00065">
    <property type="entry name" value="Adenylyl_sulf_kinase"/>
    <property type="match status" value="1"/>
</dbReference>
<dbReference type="GO" id="GO:0010134">
    <property type="term" value="P:sulfate assimilation via adenylyl sulfate reduction"/>
    <property type="evidence" value="ECO:0007669"/>
    <property type="project" value="TreeGrafter"/>
</dbReference>
<keyword evidence="3 6" id="KW-0808">Transferase</keyword>